<dbReference type="SUPFAM" id="SSF53213">
    <property type="entry name" value="LigB-like"/>
    <property type="match status" value="1"/>
</dbReference>
<dbReference type="GO" id="GO:0047070">
    <property type="term" value="F:3-carboxyethylcatechol 2,3-dioxygenase activity"/>
    <property type="evidence" value="ECO:0007669"/>
    <property type="project" value="UniProtKB-EC"/>
</dbReference>
<organism evidence="2 3">
    <name type="scientific">Rhizorhapis suberifaciens</name>
    <name type="common">corky root of lettuce</name>
    <dbReference type="NCBI Taxonomy" id="13656"/>
    <lineage>
        <taxon>Bacteria</taxon>
        <taxon>Pseudomonadati</taxon>
        <taxon>Pseudomonadota</taxon>
        <taxon>Alphaproteobacteria</taxon>
        <taxon>Sphingomonadales</taxon>
        <taxon>Sphingomonadaceae</taxon>
        <taxon>Rhizorhapis</taxon>
    </lineage>
</organism>
<dbReference type="GO" id="GO:0008198">
    <property type="term" value="F:ferrous iron binding"/>
    <property type="evidence" value="ECO:0007669"/>
    <property type="project" value="InterPro"/>
</dbReference>
<proteinExistence type="predicted"/>
<evidence type="ECO:0000313" key="2">
    <source>
        <dbReference type="EMBL" id="MBB4640171.1"/>
    </source>
</evidence>
<dbReference type="RefSeq" id="WP_184474046.1">
    <property type="nucleotide sequence ID" value="NZ_JACHOV010000002.1"/>
</dbReference>
<dbReference type="InterPro" id="IPR004183">
    <property type="entry name" value="Xdiol_dOase_suB"/>
</dbReference>
<evidence type="ECO:0000313" key="3">
    <source>
        <dbReference type="Proteomes" id="UP000575068"/>
    </source>
</evidence>
<dbReference type="NCBIfam" id="NF009910">
    <property type="entry name" value="PRK13370.1-4"/>
    <property type="match status" value="1"/>
</dbReference>
<sequence>MMLQAVKRLSMVSSNNRTDQAHGAERLKDNCMIVGAMCLSHSPLKDQNRPDTAVEAKFDAAVSKAAKLVAEQQPDITVIFYPDHINGFFYGLLPSFCIAMEATSIGDYGTAAGKLNVPEARAADLARSALNSGVDAAISYNMQVDHGAMQPIEWLSAHYPLSRVIPIFVNCAAPPLPTFDRARALGRTVGTWARAVPERVLIVGSGGLSHDPPMADLATAPPEMRHRLISGAPLDHSARFARQSRARSEGNSMAAGISTLLRANPEWDRMLLNAFASGDLSVLDDWSDVAISQTGGRGGHEARTWIAALSALGNSYFSTELYYAAIDEWITGMGILWSTPTQMPE</sequence>
<keyword evidence="2" id="KW-0223">Dioxygenase</keyword>
<comment type="caution">
    <text evidence="2">The sequence shown here is derived from an EMBL/GenBank/DDBJ whole genome shotgun (WGS) entry which is preliminary data.</text>
</comment>
<name>A0A840HR35_9SPHN</name>
<dbReference type="EMBL" id="JACHOV010000002">
    <property type="protein sequence ID" value="MBB4640171.1"/>
    <property type="molecule type" value="Genomic_DNA"/>
</dbReference>
<keyword evidence="2" id="KW-0560">Oxidoreductase</keyword>
<keyword evidence="3" id="KW-1185">Reference proteome</keyword>
<dbReference type="AlphaFoldDB" id="A0A840HR35"/>
<dbReference type="Proteomes" id="UP000575068">
    <property type="component" value="Unassembled WGS sequence"/>
</dbReference>
<dbReference type="EC" id="1.13.11.16" evidence="2"/>
<reference evidence="2 3" key="1">
    <citation type="submission" date="2020-08" db="EMBL/GenBank/DDBJ databases">
        <title>Genomic Encyclopedia of Type Strains, Phase IV (KMG-IV): sequencing the most valuable type-strain genomes for metagenomic binning, comparative biology and taxonomic classification.</title>
        <authorList>
            <person name="Goeker M."/>
        </authorList>
    </citation>
    <scope>NUCLEOTIDE SEQUENCE [LARGE SCALE GENOMIC DNA]</scope>
    <source>
        <strain evidence="2 3">DSM 7465</strain>
    </source>
</reference>
<gene>
    <name evidence="2" type="ORF">HNQ99_000459</name>
</gene>
<evidence type="ECO:0000259" key="1">
    <source>
        <dbReference type="Pfam" id="PF02900"/>
    </source>
</evidence>
<dbReference type="Pfam" id="PF02900">
    <property type="entry name" value="LigB"/>
    <property type="match status" value="1"/>
</dbReference>
<protein>
    <submittedName>
        <fullName evidence="2">2,3-dihydroxyphenylpropionate 1,2-dioxygenase</fullName>
        <ecNumber evidence="2">1.13.11.16</ecNumber>
    </submittedName>
</protein>
<feature type="domain" description="Extradiol ring-cleavage dioxygenase class III enzyme subunit B" evidence="1">
    <location>
        <begin position="36"/>
        <end position="332"/>
    </location>
</feature>
<accession>A0A840HR35</accession>
<dbReference type="Gene3D" id="3.40.830.10">
    <property type="entry name" value="LigB-like"/>
    <property type="match status" value="1"/>
</dbReference>